<proteinExistence type="predicted"/>
<protein>
    <submittedName>
        <fullName evidence="1">Uncharacterized protein</fullName>
    </submittedName>
</protein>
<evidence type="ECO:0000313" key="2">
    <source>
        <dbReference type="Proteomes" id="UP000499080"/>
    </source>
</evidence>
<dbReference type="Proteomes" id="UP000499080">
    <property type="component" value="Unassembled WGS sequence"/>
</dbReference>
<comment type="caution">
    <text evidence="1">The sequence shown here is derived from an EMBL/GenBank/DDBJ whole genome shotgun (WGS) entry which is preliminary data.</text>
</comment>
<sequence>MYVLVNYDRDARVKTRFSYNCRTHGVDGDDLDVTRLRSSNATKSEFVFMRNDHFAILTSRINALQSDHIVEVDGRRDIFASAYTKNVKKNRLNSRLTTLSLK</sequence>
<dbReference type="AlphaFoldDB" id="A0A4Y2IP93"/>
<gene>
    <name evidence="1" type="ORF">AVEN_62400_1</name>
</gene>
<dbReference type="EMBL" id="BGPR01002833">
    <property type="protein sequence ID" value="GBM79653.1"/>
    <property type="molecule type" value="Genomic_DNA"/>
</dbReference>
<dbReference type="OrthoDB" id="6767476at2759"/>
<evidence type="ECO:0000313" key="1">
    <source>
        <dbReference type="EMBL" id="GBM79653.1"/>
    </source>
</evidence>
<organism evidence="1 2">
    <name type="scientific">Araneus ventricosus</name>
    <name type="common">Orbweaver spider</name>
    <name type="synonym">Epeira ventricosa</name>
    <dbReference type="NCBI Taxonomy" id="182803"/>
    <lineage>
        <taxon>Eukaryota</taxon>
        <taxon>Metazoa</taxon>
        <taxon>Ecdysozoa</taxon>
        <taxon>Arthropoda</taxon>
        <taxon>Chelicerata</taxon>
        <taxon>Arachnida</taxon>
        <taxon>Araneae</taxon>
        <taxon>Araneomorphae</taxon>
        <taxon>Entelegynae</taxon>
        <taxon>Araneoidea</taxon>
        <taxon>Araneidae</taxon>
        <taxon>Araneus</taxon>
    </lineage>
</organism>
<reference evidence="1 2" key="1">
    <citation type="journal article" date="2019" name="Sci. Rep.">
        <title>Orb-weaving spider Araneus ventricosus genome elucidates the spidroin gene catalogue.</title>
        <authorList>
            <person name="Kono N."/>
            <person name="Nakamura H."/>
            <person name="Ohtoshi R."/>
            <person name="Moran D.A.P."/>
            <person name="Shinohara A."/>
            <person name="Yoshida Y."/>
            <person name="Fujiwara M."/>
            <person name="Mori M."/>
            <person name="Tomita M."/>
            <person name="Arakawa K."/>
        </authorList>
    </citation>
    <scope>NUCLEOTIDE SEQUENCE [LARGE SCALE GENOMIC DNA]</scope>
</reference>
<name>A0A4Y2IP93_ARAVE</name>
<accession>A0A4Y2IP93</accession>
<keyword evidence="2" id="KW-1185">Reference proteome</keyword>